<dbReference type="AlphaFoldDB" id="A0A7W7MJ05"/>
<sequence>MRYLRLRMQLAAIESMGDVLDSEDDPEPDSEADNDSGDPAQS</sequence>
<evidence type="ECO:0000256" key="1">
    <source>
        <dbReference type="SAM" id="MobiDB-lite"/>
    </source>
</evidence>
<dbReference type="EMBL" id="JACHNC010000001">
    <property type="protein sequence ID" value="MBB4751891.1"/>
    <property type="molecule type" value="Genomic_DNA"/>
</dbReference>
<dbReference type="Proteomes" id="UP000590511">
    <property type="component" value="Unassembled WGS sequence"/>
</dbReference>
<reference evidence="2 3" key="1">
    <citation type="submission" date="2020-08" db="EMBL/GenBank/DDBJ databases">
        <title>Sequencing the genomes of 1000 actinobacteria strains.</title>
        <authorList>
            <person name="Klenk H.-P."/>
        </authorList>
    </citation>
    <scope>NUCLEOTIDE SEQUENCE [LARGE SCALE GENOMIC DNA]</scope>
    <source>
        <strain evidence="2 3">DSM 43150</strain>
    </source>
</reference>
<evidence type="ECO:0000313" key="2">
    <source>
        <dbReference type="EMBL" id="MBB4751891.1"/>
    </source>
</evidence>
<comment type="caution">
    <text evidence="2">The sequence shown here is derived from an EMBL/GenBank/DDBJ whole genome shotgun (WGS) entry which is preliminary data.</text>
</comment>
<gene>
    <name evidence="2" type="ORF">BJ964_006052</name>
</gene>
<feature type="compositionally biased region" description="Acidic residues" evidence="1">
    <location>
        <begin position="20"/>
        <end position="36"/>
    </location>
</feature>
<organism evidence="2 3">
    <name type="scientific">Actinoplanes lobatus</name>
    <dbReference type="NCBI Taxonomy" id="113568"/>
    <lineage>
        <taxon>Bacteria</taxon>
        <taxon>Bacillati</taxon>
        <taxon>Actinomycetota</taxon>
        <taxon>Actinomycetes</taxon>
        <taxon>Micromonosporales</taxon>
        <taxon>Micromonosporaceae</taxon>
        <taxon>Actinoplanes</taxon>
    </lineage>
</organism>
<dbReference type="RefSeq" id="WP_262479375.1">
    <property type="nucleotide sequence ID" value="NZ_BOMP01000124.1"/>
</dbReference>
<name>A0A7W7MJ05_9ACTN</name>
<evidence type="ECO:0000313" key="3">
    <source>
        <dbReference type="Proteomes" id="UP000590511"/>
    </source>
</evidence>
<feature type="region of interest" description="Disordered" evidence="1">
    <location>
        <begin position="16"/>
        <end position="42"/>
    </location>
</feature>
<accession>A0A7W7MJ05</accession>
<proteinExistence type="predicted"/>
<protein>
    <submittedName>
        <fullName evidence="2">Uncharacterized protein</fullName>
    </submittedName>
</protein>